<dbReference type="EMBL" id="BONY01000015">
    <property type="protein sequence ID" value="GIH04798.1"/>
    <property type="molecule type" value="Genomic_DNA"/>
</dbReference>
<evidence type="ECO:0000256" key="1">
    <source>
        <dbReference type="ARBA" id="ARBA00000085"/>
    </source>
</evidence>
<evidence type="ECO:0000313" key="10">
    <source>
        <dbReference type="EMBL" id="GIH04798.1"/>
    </source>
</evidence>
<keyword evidence="4" id="KW-0597">Phosphoprotein</keyword>
<dbReference type="CDD" id="cd00082">
    <property type="entry name" value="HisKA"/>
    <property type="match status" value="1"/>
</dbReference>
<dbReference type="SUPFAM" id="SSF47384">
    <property type="entry name" value="Homodimeric domain of signal transducing histidine kinase"/>
    <property type="match status" value="1"/>
</dbReference>
<dbReference type="GO" id="GO:0005886">
    <property type="term" value="C:plasma membrane"/>
    <property type="evidence" value="ECO:0007669"/>
    <property type="project" value="UniProtKB-SubCell"/>
</dbReference>
<dbReference type="FunFam" id="1.10.287.130:FF:000001">
    <property type="entry name" value="Two-component sensor histidine kinase"/>
    <property type="match status" value="1"/>
</dbReference>
<keyword evidence="6 10" id="KW-0418">Kinase</keyword>
<gene>
    <name evidence="10" type="ORF">Rhe02_28650</name>
</gene>
<evidence type="ECO:0000256" key="8">
    <source>
        <dbReference type="SAM" id="Phobius"/>
    </source>
</evidence>
<evidence type="ECO:0000256" key="7">
    <source>
        <dbReference type="ARBA" id="ARBA00023012"/>
    </source>
</evidence>
<comment type="subcellular location">
    <subcellularLocation>
        <location evidence="2">Cell membrane</location>
    </subcellularLocation>
</comment>
<dbReference type="InterPro" id="IPR005467">
    <property type="entry name" value="His_kinase_dom"/>
</dbReference>
<dbReference type="Gene3D" id="1.10.287.130">
    <property type="match status" value="1"/>
</dbReference>
<reference evidence="10" key="1">
    <citation type="submission" date="2021-01" db="EMBL/GenBank/DDBJ databases">
        <title>Whole genome shotgun sequence of Rhizocola hellebori NBRC 109834.</title>
        <authorList>
            <person name="Komaki H."/>
            <person name="Tamura T."/>
        </authorList>
    </citation>
    <scope>NUCLEOTIDE SEQUENCE</scope>
    <source>
        <strain evidence="10">NBRC 109834</strain>
    </source>
</reference>
<accession>A0A8J3VGE4</accession>
<dbReference type="PANTHER" id="PTHR43711">
    <property type="entry name" value="TWO-COMPONENT HISTIDINE KINASE"/>
    <property type="match status" value="1"/>
</dbReference>
<name>A0A8J3VGE4_9ACTN</name>
<organism evidence="10 11">
    <name type="scientific">Rhizocola hellebori</name>
    <dbReference type="NCBI Taxonomy" id="1392758"/>
    <lineage>
        <taxon>Bacteria</taxon>
        <taxon>Bacillati</taxon>
        <taxon>Actinomycetota</taxon>
        <taxon>Actinomycetes</taxon>
        <taxon>Micromonosporales</taxon>
        <taxon>Micromonosporaceae</taxon>
        <taxon>Rhizocola</taxon>
    </lineage>
</organism>
<feature type="transmembrane region" description="Helical" evidence="8">
    <location>
        <begin position="68"/>
        <end position="89"/>
    </location>
</feature>
<evidence type="ECO:0000259" key="9">
    <source>
        <dbReference type="PROSITE" id="PS50109"/>
    </source>
</evidence>
<comment type="catalytic activity">
    <reaction evidence="1">
        <text>ATP + protein L-histidine = ADP + protein N-phospho-L-histidine.</text>
        <dbReference type="EC" id="2.7.13.3"/>
    </reaction>
</comment>
<dbReference type="Gene3D" id="3.30.565.10">
    <property type="entry name" value="Histidine kinase-like ATPase, C-terminal domain"/>
    <property type="match status" value="1"/>
</dbReference>
<dbReference type="InterPro" id="IPR036890">
    <property type="entry name" value="HATPase_C_sf"/>
</dbReference>
<keyword evidence="8" id="KW-0472">Membrane</keyword>
<dbReference type="Proteomes" id="UP000612899">
    <property type="component" value="Unassembled WGS sequence"/>
</dbReference>
<dbReference type="InterPro" id="IPR003661">
    <property type="entry name" value="HisK_dim/P_dom"/>
</dbReference>
<keyword evidence="8" id="KW-1133">Transmembrane helix</keyword>
<dbReference type="RefSeq" id="WP_203908679.1">
    <property type="nucleotide sequence ID" value="NZ_BONY01000015.1"/>
</dbReference>
<dbReference type="InterPro" id="IPR050736">
    <property type="entry name" value="Sensor_HK_Regulatory"/>
</dbReference>
<dbReference type="EC" id="2.7.13.3" evidence="3"/>
<keyword evidence="8" id="KW-0812">Transmembrane</keyword>
<protein>
    <recommendedName>
        <fullName evidence="3">histidine kinase</fullName>
        <ecNumber evidence="3">2.7.13.3</ecNumber>
    </recommendedName>
</protein>
<sequence length="336" mass="35568">MVRDLALILLAALIGALVVCLPGALVLRAMHRRSITLNVLALLAITVLAMLAGIMAVAEAMFISAHDLQVLLVVVPMAGAVSLGMGWWLGRRLARAAMWAADAREQERLAEASRRDLVAWVSHDLRTPLAGMRAMAEALEDGVVSDPVSVAEYHRRIRTETDRMAALVDDLFELSRISSGTLRLKLSEVSLGDVVSDAVAAAQPMAAARGIKLLSTTGHWPHVTASAPELSRVVGNLLLNAIHYTPEDGTVTVTGGRDGEGDWLAVSDTCGGISEIDLPRVFDVAYRGARESARTPGAGGGFGLAIVRGLVEAHGGRVAVENIADGCRFIVRLPAL</sequence>
<dbReference type="AlphaFoldDB" id="A0A8J3VGE4"/>
<dbReference type="SMART" id="SM00388">
    <property type="entry name" value="HisKA"/>
    <property type="match status" value="1"/>
</dbReference>
<dbReference type="SMART" id="SM00387">
    <property type="entry name" value="HATPase_c"/>
    <property type="match status" value="1"/>
</dbReference>
<feature type="transmembrane region" description="Helical" evidence="8">
    <location>
        <begin position="6"/>
        <end position="27"/>
    </location>
</feature>
<feature type="domain" description="Histidine kinase" evidence="9">
    <location>
        <begin position="120"/>
        <end position="336"/>
    </location>
</feature>
<evidence type="ECO:0000256" key="3">
    <source>
        <dbReference type="ARBA" id="ARBA00012438"/>
    </source>
</evidence>
<evidence type="ECO:0000256" key="2">
    <source>
        <dbReference type="ARBA" id="ARBA00004236"/>
    </source>
</evidence>
<dbReference type="Pfam" id="PF00512">
    <property type="entry name" value="HisKA"/>
    <property type="match status" value="1"/>
</dbReference>
<dbReference type="PRINTS" id="PR00344">
    <property type="entry name" value="BCTRLSENSOR"/>
</dbReference>
<dbReference type="SUPFAM" id="SSF55874">
    <property type="entry name" value="ATPase domain of HSP90 chaperone/DNA topoisomerase II/histidine kinase"/>
    <property type="match status" value="1"/>
</dbReference>
<dbReference type="Pfam" id="PF02518">
    <property type="entry name" value="HATPase_c"/>
    <property type="match status" value="1"/>
</dbReference>
<dbReference type="InterPro" id="IPR004358">
    <property type="entry name" value="Sig_transdc_His_kin-like_C"/>
</dbReference>
<evidence type="ECO:0000256" key="5">
    <source>
        <dbReference type="ARBA" id="ARBA00022679"/>
    </source>
</evidence>
<keyword evidence="5" id="KW-0808">Transferase</keyword>
<dbReference type="PROSITE" id="PS50109">
    <property type="entry name" value="HIS_KIN"/>
    <property type="match status" value="1"/>
</dbReference>
<evidence type="ECO:0000313" key="11">
    <source>
        <dbReference type="Proteomes" id="UP000612899"/>
    </source>
</evidence>
<comment type="caution">
    <text evidence="10">The sequence shown here is derived from an EMBL/GenBank/DDBJ whole genome shotgun (WGS) entry which is preliminary data.</text>
</comment>
<keyword evidence="11" id="KW-1185">Reference proteome</keyword>
<dbReference type="InterPro" id="IPR036097">
    <property type="entry name" value="HisK_dim/P_sf"/>
</dbReference>
<dbReference type="InterPro" id="IPR003594">
    <property type="entry name" value="HATPase_dom"/>
</dbReference>
<evidence type="ECO:0000256" key="4">
    <source>
        <dbReference type="ARBA" id="ARBA00022553"/>
    </source>
</evidence>
<evidence type="ECO:0000256" key="6">
    <source>
        <dbReference type="ARBA" id="ARBA00022777"/>
    </source>
</evidence>
<feature type="transmembrane region" description="Helical" evidence="8">
    <location>
        <begin position="39"/>
        <end position="62"/>
    </location>
</feature>
<proteinExistence type="predicted"/>
<dbReference type="PANTHER" id="PTHR43711:SF1">
    <property type="entry name" value="HISTIDINE KINASE 1"/>
    <property type="match status" value="1"/>
</dbReference>
<dbReference type="GO" id="GO:0000155">
    <property type="term" value="F:phosphorelay sensor kinase activity"/>
    <property type="evidence" value="ECO:0007669"/>
    <property type="project" value="InterPro"/>
</dbReference>
<keyword evidence="7" id="KW-0902">Two-component regulatory system</keyword>